<feature type="transmembrane region" description="Helical" evidence="5">
    <location>
        <begin position="27"/>
        <end position="48"/>
    </location>
</feature>
<dbReference type="SUPFAM" id="SSF81296">
    <property type="entry name" value="E set domains"/>
    <property type="match status" value="1"/>
</dbReference>
<accession>A0ABX9CK04</accession>
<keyword evidence="5" id="KW-0812">Transmembrane</keyword>
<dbReference type="PANTHER" id="PTHR34820">
    <property type="entry name" value="INNER MEMBRANE PROTEIN YEBZ"/>
    <property type="match status" value="1"/>
</dbReference>
<evidence type="ECO:0000256" key="5">
    <source>
        <dbReference type="SAM" id="Phobius"/>
    </source>
</evidence>
<keyword evidence="8" id="KW-1185">Reference proteome</keyword>
<keyword evidence="2" id="KW-0479">Metal-binding</keyword>
<feature type="domain" description="CopC" evidence="6">
    <location>
        <begin position="49"/>
        <end position="141"/>
    </location>
</feature>
<gene>
    <name evidence="7" type="ORF">GAR05_02744</name>
</gene>
<evidence type="ECO:0000256" key="4">
    <source>
        <dbReference type="ARBA" id="ARBA00023008"/>
    </source>
</evidence>
<evidence type="ECO:0000313" key="8">
    <source>
        <dbReference type="Proteomes" id="UP000249334"/>
    </source>
</evidence>
<comment type="subcellular location">
    <subcellularLocation>
        <location evidence="1">Cell envelope</location>
    </subcellularLocation>
</comment>
<dbReference type="InterPro" id="IPR007348">
    <property type="entry name" value="CopC_dom"/>
</dbReference>
<sequence length="203" mass="21039">MKRSVAARVTDTSDTGRAPRTCRRVRLIVTVALAAGFPLAVTPAPAFAHGATHSITPTAGAALAKAPQRVEVVFAAEITSDSSVTVMDHTGTDWAGGRPVVHGATLRHQVRADMPDGWYEISWRATFTDGHPVAGTAEFTVGAEAAAAAAANPLRARLTHGGVVALYAASGVAVIALLLAIMTLSRGVYAASKRTDTDERSTL</sequence>
<dbReference type="InterPro" id="IPR032694">
    <property type="entry name" value="CopC/D"/>
</dbReference>
<evidence type="ECO:0000256" key="3">
    <source>
        <dbReference type="ARBA" id="ARBA00022729"/>
    </source>
</evidence>
<dbReference type="EMBL" id="PXXW01000020">
    <property type="protein sequence ID" value="RAN99499.1"/>
    <property type="molecule type" value="Genomic_DNA"/>
</dbReference>
<keyword evidence="4" id="KW-0186">Copper</keyword>
<dbReference type="PANTHER" id="PTHR34820:SF4">
    <property type="entry name" value="INNER MEMBRANE PROTEIN YEBZ"/>
    <property type="match status" value="1"/>
</dbReference>
<protein>
    <recommendedName>
        <fullName evidence="6">CopC domain-containing protein</fullName>
    </recommendedName>
</protein>
<dbReference type="RefSeq" id="WP_112669771.1">
    <property type="nucleotide sequence ID" value="NZ_PXXW01000020.1"/>
</dbReference>
<evidence type="ECO:0000259" key="6">
    <source>
        <dbReference type="Pfam" id="PF04234"/>
    </source>
</evidence>
<dbReference type="InterPro" id="IPR014756">
    <property type="entry name" value="Ig_E-set"/>
</dbReference>
<evidence type="ECO:0000256" key="1">
    <source>
        <dbReference type="ARBA" id="ARBA00004196"/>
    </source>
</evidence>
<evidence type="ECO:0000313" key="7">
    <source>
        <dbReference type="EMBL" id="RAN99499.1"/>
    </source>
</evidence>
<feature type="transmembrane region" description="Helical" evidence="5">
    <location>
        <begin position="164"/>
        <end position="184"/>
    </location>
</feature>
<comment type="caution">
    <text evidence="7">The sequence shown here is derived from an EMBL/GenBank/DDBJ whole genome shotgun (WGS) entry which is preliminary data.</text>
</comment>
<reference evidence="7 8" key="1">
    <citation type="submission" date="2018-03" db="EMBL/GenBank/DDBJ databases">
        <title>Genomic framework for the identification of Micromonospora saelicesensis and Micromonospora noduli.</title>
        <authorList>
            <person name="Riesco R."/>
            <person name="Trujillo M.E."/>
        </authorList>
    </citation>
    <scope>NUCLEOTIDE SEQUENCE [LARGE SCALE GENOMIC DNA]</scope>
    <source>
        <strain evidence="7 8">GAR05</strain>
    </source>
</reference>
<name>A0ABX9CK04_9ACTN</name>
<keyword evidence="5" id="KW-0472">Membrane</keyword>
<proteinExistence type="predicted"/>
<keyword evidence="3" id="KW-0732">Signal</keyword>
<dbReference type="Pfam" id="PF04234">
    <property type="entry name" value="CopC"/>
    <property type="match status" value="1"/>
</dbReference>
<dbReference type="Proteomes" id="UP000249334">
    <property type="component" value="Unassembled WGS sequence"/>
</dbReference>
<dbReference type="Gene3D" id="2.60.40.1220">
    <property type="match status" value="1"/>
</dbReference>
<keyword evidence="5" id="KW-1133">Transmembrane helix</keyword>
<organism evidence="7 8">
    <name type="scientific">Micromonospora saelicesensis</name>
    <dbReference type="NCBI Taxonomy" id="285676"/>
    <lineage>
        <taxon>Bacteria</taxon>
        <taxon>Bacillati</taxon>
        <taxon>Actinomycetota</taxon>
        <taxon>Actinomycetes</taxon>
        <taxon>Micromonosporales</taxon>
        <taxon>Micromonosporaceae</taxon>
        <taxon>Micromonospora</taxon>
    </lineage>
</organism>
<evidence type="ECO:0000256" key="2">
    <source>
        <dbReference type="ARBA" id="ARBA00022723"/>
    </source>
</evidence>
<dbReference type="InterPro" id="IPR014755">
    <property type="entry name" value="Cu-Rt/internalin_Ig-like"/>
</dbReference>